<proteinExistence type="inferred from homology"/>
<evidence type="ECO:0000256" key="9">
    <source>
        <dbReference type="SAM" id="SignalP"/>
    </source>
</evidence>
<evidence type="ECO:0000313" key="12">
    <source>
        <dbReference type="Proteomes" id="UP000078142"/>
    </source>
</evidence>
<evidence type="ECO:0000256" key="3">
    <source>
        <dbReference type="ARBA" id="ARBA00014028"/>
    </source>
</evidence>
<dbReference type="EMBL" id="MKWS01000032">
    <property type="protein sequence ID" value="RVD74528.1"/>
    <property type="molecule type" value="Genomic_DNA"/>
</dbReference>
<dbReference type="Gene3D" id="3.40.50.10610">
    <property type="entry name" value="ABC-type transport auxiliary lipoprotein component"/>
    <property type="match status" value="1"/>
</dbReference>
<feature type="chain" id="PRO_5015060327" description="Curli production assembly/transport component CsgG" evidence="9">
    <location>
        <begin position="26"/>
        <end position="230"/>
    </location>
</feature>
<dbReference type="AlphaFoldDB" id="A0A1A9JHU6"/>
<dbReference type="PANTHER" id="PTHR41164:SF1">
    <property type="entry name" value="CURLI PRODUCTION ASSEMBLY_TRANSPORT COMPONENT CSGG"/>
    <property type="match status" value="1"/>
</dbReference>
<evidence type="ECO:0000256" key="7">
    <source>
        <dbReference type="ARBA" id="ARBA00023139"/>
    </source>
</evidence>
<dbReference type="OrthoDB" id="9793163at2"/>
<dbReference type="Proteomes" id="UP000078142">
    <property type="component" value="Chromosome"/>
</dbReference>
<dbReference type="Proteomes" id="UP000288002">
    <property type="component" value="Unassembled WGS sequence"/>
</dbReference>
<dbReference type="Pfam" id="PF03783">
    <property type="entry name" value="CsgG"/>
    <property type="match status" value="1"/>
</dbReference>
<protein>
    <recommendedName>
        <fullName evidence="3">Curli production assembly/transport component CsgG</fullName>
    </recommendedName>
</protein>
<evidence type="ECO:0000313" key="13">
    <source>
        <dbReference type="Proteomes" id="UP000288002"/>
    </source>
</evidence>
<comment type="similarity">
    <text evidence="2">Belongs to the CsgG family.</text>
</comment>
<evidence type="ECO:0000256" key="2">
    <source>
        <dbReference type="ARBA" id="ARBA00008899"/>
    </source>
</evidence>
<name>A0A1A9JHU6_9PSED</name>
<evidence type="ECO:0000256" key="1">
    <source>
        <dbReference type="ARBA" id="ARBA00003989"/>
    </source>
</evidence>
<dbReference type="EMBL" id="CP015852">
    <property type="protein sequence ID" value="ANH98497.1"/>
    <property type="molecule type" value="Genomic_DNA"/>
</dbReference>
<keyword evidence="6" id="KW-0472">Membrane</keyword>
<keyword evidence="5 9" id="KW-0732">Signal</keyword>
<keyword evidence="8" id="KW-0449">Lipoprotein</keyword>
<comment type="function">
    <text evidence="1">May be involved in the biogenesis of curli organelles.</text>
</comment>
<evidence type="ECO:0000256" key="8">
    <source>
        <dbReference type="ARBA" id="ARBA00023288"/>
    </source>
</evidence>
<evidence type="ECO:0000256" key="5">
    <source>
        <dbReference type="ARBA" id="ARBA00022729"/>
    </source>
</evidence>
<evidence type="ECO:0000256" key="6">
    <source>
        <dbReference type="ARBA" id="ARBA00023136"/>
    </source>
</evidence>
<dbReference type="PANTHER" id="PTHR41164">
    <property type="entry name" value="CURLI PRODUCTION ASSEMBLY/TRANSPORT COMPONENT CSGG"/>
    <property type="match status" value="1"/>
</dbReference>
<feature type="signal peptide" evidence="9">
    <location>
        <begin position="1"/>
        <end position="25"/>
    </location>
</feature>
<gene>
    <name evidence="10" type="ORF">A8L59_14125</name>
    <name evidence="11" type="ORF">A9HBioS_5570</name>
</gene>
<dbReference type="PROSITE" id="PS51257">
    <property type="entry name" value="PROKAR_LIPOPROTEIN"/>
    <property type="match status" value="1"/>
</dbReference>
<organism evidence="11 13">
    <name type="scientific">Pseudomonas koreensis</name>
    <dbReference type="NCBI Taxonomy" id="198620"/>
    <lineage>
        <taxon>Bacteria</taxon>
        <taxon>Pseudomonadati</taxon>
        <taxon>Pseudomonadota</taxon>
        <taxon>Gammaproteobacteria</taxon>
        <taxon>Pseudomonadales</taxon>
        <taxon>Pseudomonadaceae</taxon>
        <taxon>Pseudomonas</taxon>
    </lineage>
</organism>
<evidence type="ECO:0000313" key="11">
    <source>
        <dbReference type="EMBL" id="RVD74528.1"/>
    </source>
</evidence>
<keyword evidence="7" id="KW-0564">Palmitate</keyword>
<dbReference type="GO" id="GO:0030288">
    <property type="term" value="C:outer membrane-bounded periplasmic space"/>
    <property type="evidence" value="ECO:0007669"/>
    <property type="project" value="InterPro"/>
</dbReference>
<evidence type="ECO:0000256" key="4">
    <source>
        <dbReference type="ARBA" id="ARBA00022475"/>
    </source>
</evidence>
<accession>A0A1A9JHU6</accession>
<reference evidence="11 13" key="2">
    <citation type="submission" date="2016-10" db="EMBL/GenBank/DDBJ databases">
        <title>Search of new enzymes for the oxidation of sulfur compounds.</title>
        <authorList>
            <person name="Novo A."/>
            <person name="Moreira I.S."/>
            <person name="Castro P.M."/>
        </authorList>
    </citation>
    <scope>NUCLEOTIDE SEQUENCE [LARGE SCALE GENOMIC DNA]</scope>
    <source>
        <strain evidence="11 13">A9</strain>
    </source>
</reference>
<keyword evidence="4" id="KW-1003">Cell membrane</keyword>
<reference evidence="10 12" key="1">
    <citation type="submission" date="2016-05" db="EMBL/GenBank/DDBJ databases">
        <authorList>
            <person name="Wang S."/>
            <person name="Zhu B."/>
        </authorList>
    </citation>
    <scope>NUCLEOTIDE SEQUENCE [LARGE SCALE GENOMIC DNA]</scope>
    <source>
        <strain evidence="10 12">CRS05-R5</strain>
    </source>
</reference>
<dbReference type="InterPro" id="IPR005534">
    <property type="entry name" value="Curli_assmbl/transp-comp_CsgG"/>
</dbReference>
<dbReference type="SUPFAM" id="SSF52964">
    <property type="entry name" value="TolB, N-terminal domain"/>
    <property type="match status" value="1"/>
</dbReference>
<sequence length="230" mass="24565">MRMISRMLVSGVAIAVLGTLASSLAGCATESSRALPVAKVESATQVWTGARVPMAVGKFDNRSSYMRGIFSDGVDRLGGQAKTILITHLQQTNRFSVLDRDNMGEIQQEAAIKGQTQRLKGADYVVTGDVTEFGRKETGDHQLFGILGRGKTQVAYAKVNLNIVNISTSEVVYSTQGAGEYALSNREIIGFGGTAAYDSTLNGKVLDLAMREAINRLVDGMNAGAWKPGN</sequence>
<evidence type="ECO:0000313" key="10">
    <source>
        <dbReference type="EMBL" id="ANH98497.1"/>
    </source>
</evidence>